<dbReference type="EnsemblMetazoa" id="BGLB035313-RA">
    <property type="protein sequence ID" value="BGLB035313-PA"/>
    <property type="gene ID" value="BGLB035313"/>
</dbReference>
<dbReference type="AlphaFoldDB" id="A0A2C9LUZ4"/>
<feature type="domain" description="DUF7886" evidence="2">
    <location>
        <begin position="116"/>
        <end position="259"/>
    </location>
</feature>
<reference evidence="3" key="1">
    <citation type="submission" date="2020-05" db="UniProtKB">
        <authorList>
            <consortium name="EnsemblMetazoa"/>
        </authorList>
    </citation>
    <scope>IDENTIFICATION</scope>
    <source>
        <strain evidence="3">BB02</strain>
    </source>
</reference>
<evidence type="ECO:0000313" key="4">
    <source>
        <dbReference type="Proteomes" id="UP000076420"/>
    </source>
</evidence>
<evidence type="ECO:0000259" key="2">
    <source>
        <dbReference type="Pfam" id="PF25377"/>
    </source>
</evidence>
<evidence type="ECO:0000313" key="3">
    <source>
        <dbReference type="EnsemblMetazoa" id="BGLB035313-PB"/>
    </source>
</evidence>
<organism evidence="3 4">
    <name type="scientific">Biomphalaria glabrata</name>
    <name type="common">Bloodfluke planorb</name>
    <name type="synonym">Freshwater snail</name>
    <dbReference type="NCBI Taxonomy" id="6526"/>
    <lineage>
        <taxon>Eukaryota</taxon>
        <taxon>Metazoa</taxon>
        <taxon>Spiralia</taxon>
        <taxon>Lophotrochozoa</taxon>
        <taxon>Mollusca</taxon>
        <taxon>Gastropoda</taxon>
        <taxon>Heterobranchia</taxon>
        <taxon>Euthyneura</taxon>
        <taxon>Panpulmonata</taxon>
        <taxon>Hygrophila</taxon>
        <taxon>Lymnaeoidea</taxon>
        <taxon>Planorbidae</taxon>
        <taxon>Biomphalaria</taxon>
    </lineage>
</organism>
<dbReference type="PANTHER" id="PTHR47915">
    <property type="entry name" value="SI:DKEY-19B23.7"/>
    <property type="match status" value="1"/>
</dbReference>
<dbReference type="VEuPathDB" id="VectorBase:BGLB035313"/>
<dbReference type="KEGG" id="bgt:106055764"/>
<dbReference type="EnsemblMetazoa" id="BGLB035313-RB">
    <property type="protein sequence ID" value="BGLB035313-PB"/>
    <property type="gene ID" value="BGLB035313"/>
</dbReference>
<dbReference type="VEuPathDB" id="VectorBase:BGLAX_041610"/>
<feature type="compositionally biased region" description="Polar residues" evidence="1">
    <location>
        <begin position="306"/>
        <end position="320"/>
    </location>
</feature>
<dbReference type="OrthoDB" id="239865at2759"/>
<accession>A0A2C9LUZ4</accession>
<sequence>MESSISQHEALVKKKLQRFLWELANFGSVRGFKHFSCYLRGKEELLVSVKNKVQGSTTSIINTTLPLPPAKKPLCATDSFNSYNLPYDKSSIVFSLQTQTQLRGRQDREADLLPASPSEEESQPKDDVTLFLIAGYARYSCPYVWVRSNHRRLFTLSGDKDADKDSPLKLKSTSKWKDEDVKIFDIVAEIVKLCTYPAPRNPFEVDLDYFHFLKQPDQLLASAAMTFLLQKIIIQSSENKVYIAKVFEELQLLARIHFKSLRELTQEGKLAVLLQHKKGEQKKKSAALFQVSSTTDNPNIEKSRDSVTSSGHQKSWSTNPAVIITRPGSEIPKKVQGTSSFVHNNVVNSSSQPGSVRPQSYPNVVHAQLPGPMLMPAAQAFPPPASSQPQLSYIPSSAQSVKAPTAQFQPGWSLMTPSPVSVSQSMYNSSVAAQPYQEPFKVHNSTPVNASGITYGKGPRGAFPGGYDRMPAPSML</sequence>
<gene>
    <name evidence="3" type="primary">106055764</name>
</gene>
<dbReference type="InterPro" id="IPR057208">
    <property type="entry name" value="DUF7886"/>
</dbReference>
<name>A0A2C9LUZ4_BIOGL</name>
<evidence type="ECO:0000256" key="1">
    <source>
        <dbReference type="SAM" id="MobiDB-lite"/>
    </source>
</evidence>
<dbReference type="Pfam" id="PF25377">
    <property type="entry name" value="DUF7886"/>
    <property type="match status" value="1"/>
</dbReference>
<feature type="region of interest" description="Disordered" evidence="1">
    <location>
        <begin position="292"/>
        <end position="323"/>
    </location>
</feature>
<dbReference type="Proteomes" id="UP000076420">
    <property type="component" value="Unassembled WGS sequence"/>
</dbReference>
<proteinExistence type="predicted"/>
<dbReference type="PANTHER" id="PTHR47915:SF1">
    <property type="entry name" value="SI:DKEY-19B23.7"/>
    <property type="match status" value="1"/>
</dbReference>
<protein>
    <recommendedName>
        <fullName evidence="2">DUF7886 domain-containing protein</fullName>
    </recommendedName>
</protein>